<evidence type="ECO:0000313" key="8">
    <source>
        <dbReference type="Proteomes" id="UP000073492"/>
    </source>
</evidence>
<dbReference type="PANTHER" id="PTHR10250:SF26">
    <property type="entry name" value="GLUTATHIONE S-TRANSFERASE 3, MITOCHONDRIAL"/>
    <property type="match status" value="1"/>
</dbReference>
<dbReference type="SUPFAM" id="SSF161084">
    <property type="entry name" value="MAPEG domain-like"/>
    <property type="match status" value="1"/>
</dbReference>
<dbReference type="Pfam" id="PF01124">
    <property type="entry name" value="MAPEG"/>
    <property type="match status" value="1"/>
</dbReference>
<feature type="region of interest" description="Disordered" evidence="5">
    <location>
        <begin position="282"/>
        <end position="403"/>
    </location>
</feature>
<feature type="transmembrane region" description="Helical" evidence="6">
    <location>
        <begin position="130"/>
        <end position="149"/>
    </location>
</feature>
<evidence type="ECO:0008006" key="9">
    <source>
        <dbReference type="Google" id="ProtNLM"/>
    </source>
</evidence>
<gene>
    <name evidence="7" type="ORF">AC579_3450</name>
</gene>
<dbReference type="GO" id="GO:0004364">
    <property type="term" value="F:glutathione transferase activity"/>
    <property type="evidence" value="ECO:0007669"/>
    <property type="project" value="TreeGrafter"/>
</dbReference>
<feature type="compositionally biased region" description="Polar residues" evidence="5">
    <location>
        <begin position="222"/>
        <end position="232"/>
    </location>
</feature>
<dbReference type="GO" id="GO:0004602">
    <property type="term" value="F:glutathione peroxidase activity"/>
    <property type="evidence" value="ECO:0007669"/>
    <property type="project" value="TreeGrafter"/>
</dbReference>
<evidence type="ECO:0000256" key="4">
    <source>
        <dbReference type="ARBA" id="ARBA00023136"/>
    </source>
</evidence>
<dbReference type="EMBL" id="LFZO01000160">
    <property type="protein sequence ID" value="KXT12207.1"/>
    <property type="molecule type" value="Genomic_DNA"/>
</dbReference>
<feature type="compositionally biased region" description="Low complexity" evidence="5">
    <location>
        <begin position="377"/>
        <end position="392"/>
    </location>
</feature>
<keyword evidence="2 6" id="KW-0812">Transmembrane</keyword>
<organism evidence="7 8">
    <name type="scientific">Pseudocercospora musae</name>
    <dbReference type="NCBI Taxonomy" id="113226"/>
    <lineage>
        <taxon>Eukaryota</taxon>
        <taxon>Fungi</taxon>
        <taxon>Dikarya</taxon>
        <taxon>Ascomycota</taxon>
        <taxon>Pezizomycotina</taxon>
        <taxon>Dothideomycetes</taxon>
        <taxon>Dothideomycetidae</taxon>
        <taxon>Mycosphaerellales</taxon>
        <taxon>Mycosphaerellaceae</taxon>
        <taxon>Pseudocercospora</taxon>
    </lineage>
</organism>
<dbReference type="InterPro" id="IPR050997">
    <property type="entry name" value="MAPEG"/>
</dbReference>
<dbReference type="OrthoDB" id="410651at2759"/>
<keyword evidence="8" id="KW-1185">Reference proteome</keyword>
<dbReference type="Proteomes" id="UP000073492">
    <property type="component" value="Unassembled WGS sequence"/>
</dbReference>
<evidence type="ECO:0000256" key="6">
    <source>
        <dbReference type="SAM" id="Phobius"/>
    </source>
</evidence>
<keyword evidence="3 6" id="KW-1133">Transmembrane helix</keyword>
<feature type="region of interest" description="Disordered" evidence="5">
    <location>
        <begin position="165"/>
        <end position="247"/>
    </location>
</feature>
<evidence type="ECO:0000256" key="1">
    <source>
        <dbReference type="ARBA" id="ARBA00004141"/>
    </source>
</evidence>
<comment type="subcellular location">
    <subcellularLocation>
        <location evidence="1">Membrane</location>
        <topology evidence="1">Multi-pass membrane protein</topology>
    </subcellularLocation>
</comment>
<dbReference type="GO" id="GO:0005635">
    <property type="term" value="C:nuclear envelope"/>
    <property type="evidence" value="ECO:0007669"/>
    <property type="project" value="TreeGrafter"/>
</dbReference>
<feature type="compositionally biased region" description="Basic and acidic residues" evidence="5">
    <location>
        <begin position="303"/>
        <end position="312"/>
    </location>
</feature>
<accession>A0A139IBT5</accession>
<protein>
    <recommendedName>
        <fullName evidence="9">MAPEG family protein</fullName>
    </recommendedName>
</protein>
<dbReference type="InterPro" id="IPR001129">
    <property type="entry name" value="Membr-assoc_MAPEG"/>
</dbReference>
<reference evidence="7 8" key="1">
    <citation type="submission" date="2015-07" db="EMBL/GenBank/DDBJ databases">
        <title>Comparative genomics of the Sigatoka disease complex on banana suggests a link between parallel evolutionary changes in Pseudocercospora fijiensis and Pseudocercospora eumusae and increased virulence on the banana host.</title>
        <authorList>
            <person name="Chang T.-C."/>
            <person name="Salvucci A."/>
            <person name="Crous P.W."/>
            <person name="Stergiopoulos I."/>
        </authorList>
    </citation>
    <scope>NUCLEOTIDE SEQUENCE [LARGE SCALE GENOMIC DNA]</scope>
    <source>
        <strain evidence="7 8">CBS 116634</strain>
    </source>
</reference>
<feature type="compositionally biased region" description="Basic and acidic residues" evidence="5">
    <location>
        <begin position="363"/>
        <end position="374"/>
    </location>
</feature>
<evidence type="ECO:0000313" key="7">
    <source>
        <dbReference type="EMBL" id="KXT12207.1"/>
    </source>
</evidence>
<evidence type="ECO:0000256" key="3">
    <source>
        <dbReference type="ARBA" id="ARBA00022989"/>
    </source>
</evidence>
<comment type="caution">
    <text evidence="7">The sequence shown here is derived from an EMBL/GenBank/DDBJ whole genome shotgun (WGS) entry which is preliminary data.</text>
</comment>
<evidence type="ECO:0000256" key="5">
    <source>
        <dbReference type="SAM" id="MobiDB-lite"/>
    </source>
</evidence>
<dbReference type="GO" id="GO:0016020">
    <property type="term" value="C:membrane"/>
    <property type="evidence" value="ECO:0007669"/>
    <property type="project" value="UniProtKB-SubCell"/>
</dbReference>
<proteinExistence type="predicted"/>
<dbReference type="AlphaFoldDB" id="A0A139IBT5"/>
<feature type="transmembrane region" description="Helical" evidence="6">
    <location>
        <begin position="12"/>
        <end position="30"/>
    </location>
</feature>
<dbReference type="Gene3D" id="1.20.120.550">
    <property type="entry name" value="Membrane associated eicosanoid/glutathione metabolism-like domain"/>
    <property type="match status" value="1"/>
</dbReference>
<keyword evidence="4 6" id="KW-0472">Membrane</keyword>
<dbReference type="InterPro" id="IPR023352">
    <property type="entry name" value="MAPEG-like_dom_sf"/>
</dbReference>
<dbReference type="PANTHER" id="PTHR10250">
    <property type="entry name" value="MICROSOMAL GLUTATHIONE S-TRANSFERASE"/>
    <property type="match status" value="1"/>
</dbReference>
<dbReference type="GO" id="GO:0005783">
    <property type="term" value="C:endoplasmic reticulum"/>
    <property type="evidence" value="ECO:0007669"/>
    <property type="project" value="TreeGrafter"/>
</dbReference>
<name>A0A139IBT5_9PEZI</name>
<evidence type="ECO:0000256" key="2">
    <source>
        <dbReference type="ARBA" id="ARBA00022692"/>
    </source>
</evidence>
<sequence length="482" mass="52122">MSVTIEVPKEYGYVVATTAATFFLGFWHGFRGGLARKATGLKTPKAFADSGDIAAAKDKEQAKAMHVFNCKQRAHAHYNEVQPSTALAMLIAGLAYPRTTTGLGIGFIIGRILYAIGYSNVDKPNGSGRVLGFVISQPLALALWGLAGWTGVKLATSHSDAAQPPIKLGDFAGPAPPPRTLQRKAPSREQMYKYKQKTPTSEFATPSPGSETREDSGLVTFSPCSTTETSPPLRSAPHPASPTLTKRKVQARGCEFDLMASGGLPEASKSAEDLTAAGRILAALGPSRSTRSRSRRAQTQRTDSTHEDEIAITKDPAGATTFETASKDTLQIPGLHVRKNSNDGTRSPPHLWTPKNNNLEYASRIEEDRKRSASEARTPSPRTRTSSNSPPTASKIPNHSPSPVHANANAALCSPLIDFCKNNNNNTATTSDSPNMVQYETVRVRPPIYDLSKPPGKQWEQFGITSSRPERAWEPAPRWTCY</sequence>
<feature type="compositionally biased region" description="Polar residues" evidence="5">
    <location>
        <begin position="197"/>
        <end position="210"/>
    </location>
</feature>